<accession>A0A1T4RAS7</accession>
<gene>
    <name evidence="1" type="ORF">SAMN04488132_11162</name>
</gene>
<reference evidence="1 2" key="1">
    <citation type="submission" date="2017-02" db="EMBL/GenBank/DDBJ databases">
        <authorList>
            <person name="Peterson S.W."/>
        </authorList>
    </citation>
    <scope>NUCLEOTIDE SEQUENCE [LARGE SCALE GENOMIC DNA]</scope>
    <source>
        <strain evidence="1 2">DSM 22335</strain>
    </source>
</reference>
<dbReference type="GO" id="GO:0019867">
    <property type="term" value="C:outer membrane"/>
    <property type="evidence" value="ECO:0007669"/>
    <property type="project" value="InterPro"/>
</dbReference>
<name>A0A1T4RAS7_9BACT</name>
<dbReference type="PROSITE" id="PS51257">
    <property type="entry name" value="PROKAR_LIPOPROTEIN"/>
    <property type="match status" value="1"/>
</dbReference>
<dbReference type="Proteomes" id="UP000190888">
    <property type="component" value="Unassembled WGS sequence"/>
</dbReference>
<dbReference type="STRING" id="413434.SAMN04488132_11162"/>
<evidence type="ECO:0000313" key="1">
    <source>
        <dbReference type="EMBL" id="SKA12788.1"/>
    </source>
</evidence>
<dbReference type="Pfam" id="PF04390">
    <property type="entry name" value="LptE"/>
    <property type="match status" value="1"/>
</dbReference>
<keyword evidence="2" id="KW-1185">Reference proteome</keyword>
<evidence type="ECO:0000313" key="2">
    <source>
        <dbReference type="Proteomes" id="UP000190888"/>
    </source>
</evidence>
<dbReference type="InterPro" id="IPR007485">
    <property type="entry name" value="LPS_assembly_LptE"/>
</dbReference>
<dbReference type="AlphaFoldDB" id="A0A1T4RAS7"/>
<dbReference type="GO" id="GO:0043165">
    <property type="term" value="P:Gram-negative-bacterium-type cell outer membrane assembly"/>
    <property type="evidence" value="ECO:0007669"/>
    <property type="project" value="InterPro"/>
</dbReference>
<proteinExistence type="predicted"/>
<organism evidence="1 2">
    <name type="scientific">Sediminibacterium ginsengisoli</name>
    <dbReference type="NCBI Taxonomy" id="413434"/>
    <lineage>
        <taxon>Bacteria</taxon>
        <taxon>Pseudomonadati</taxon>
        <taxon>Bacteroidota</taxon>
        <taxon>Chitinophagia</taxon>
        <taxon>Chitinophagales</taxon>
        <taxon>Chitinophagaceae</taxon>
        <taxon>Sediminibacterium</taxon>
    </lineage>
</organism>
<protein>
    <submittedName>
        <fullName evidence="1">Lipopolysaccharide-assembly</fullName>
    </submittedName>
</protein>
<sequence>MTAMKTIRTPRFLQAICLFFFVAALSGCSIYKFNDASIPPDVKTIKVGFIENRARYVNPQVSPQLTTKLTQIITSRTKLSLTNNDDAHYVISGQITNYDGTQTVGVSGQQSTTNRLTVTVHIVLRKTLKNITDEFDVTRNFDYDGRLQFQDAEAKLLDEIIRNVSDEIFNHIFSNW</sequence>
<dbReference type="EMBL" id="FUWH01000011">
    <property type="protein sequence ID" value="SKA12788.1"/>
    <property type="molecule type" value="Genomic_DNA"/>
</dbReference>